<dbReference type="GO" id="GO:0016706">
    <property type="term" value="F:2-oxoglutarate-dependent dioxygenase activity"/>
    <property type="evidence" value="ECO:0007669"/>
    <property type="project" value="UniProtKB-ARBA"/>
</dbReference>
<protein>
    <submittedName>
        <fullName evidence="2">Phytanoyl-CoA dioxygenase (PhyH)</fullName>
    </submittedName>
</protein>
<dbReference type="RefSeq" id="WP_170934858.1">
    <property type="nucleotide sequence ID" value="NZ_FYEW01000003.1"/>
</dbReference>
<evidence type="ECO:0000256" key="1">
    <source>
        <dbReference type="ARBA" id="ARBA00001954"/>
    </source>
</evidence>
<dbReference type="AlphaFoldDB" id="A0A212UG44"/>
<keyword evidence="2" id="KW-0560">Oxidoreductase</keyword>
<dbReference type="SUPFAM" id="SSF51197">
    <property type="entry name" value="Clavaminate synthase-like"/>
    <property type="match status" value="1"/>
</dbReference>
<dbReference type="Gene3D" id="2.60.120.620">
    <property type="entry name" value="q2cbj1_9rhob like domain"/>
    <property type="match status" value="1"/>
</dbReference>
<name>A0A212UG44_9BACT</name>
<dbReference type="Proteomes" id="UP000198131">
    <property type="component" value="Unassembled WGS sequence"/>
</dbReference>
<dbReference type="InterPro" id="IPR008775">
    <property type="entry name" value="Phytyl_CoA_dOase-like"/>
</dbReference>
<sequence>MLQRLLGHLRAFKPAYMAYNFLHRRRLRHNEALYRRYGLRQPIYSSISSADFREAAPGESPRFDRADSARLAPTLPGFAEFDEATQQQILQWSEKGYLVLRGLFTAAEVATINAEVAQLIDKGEADWNARQVKIMFAIRQSEAIRRIVAKRELERVLDFLLGKKAHVFQSINFLRGSEQLAHSDSIHMTTYPLGYLVAAWIALEPVTAENGPVFYYPGSHRLPYVLNGDFPHGGSHFLIGDQAYQHYEQAIEAVIARENTPAEELHAQPGDVLIWHANLLHGGRPIRRAGSTRRSMVLHYFAQDDVVCYHEITQRPALL</sequence>
<gene>
    <name evidence="2" type="ORF">SAMN06265337_3799</name>
</gene>
<comment type="cofactor">
    <cofactor evidence="1">
        <name>Fe(2+)</name>
        <dbReference type="ChEBI" id="CHEBI:29033"/>
    </cofactor>
</comment>
<dbReference type="EMBL" id="FYEW01000003">
    <property type="protein sequence ID" value="SNC77217.1"/>
    <property type="molecule type" value="Genomic_DNA"/>
</dbReference>
<proteinExistence type="predicted"/>
<organism evidence="2 3">
    <name type="scientific">Hymenobacter gelipurpurascens</name>
    <dbReference type="NCBI Taxonomy" id="89968"/>
    <lineage>
        <taxon>Bacteria</taxon>
        <taxon>Pseudomonadati</taxon>
        <taxon>Bacteroidota</taxon>
        <taxon>Cytophagia</taxon>
        <taxon>Cytophagales</taxon>
        <taxon>Hymenobacteraceae</taxon>
        <taxon>Hymenobacter</taxon>
    </lineage>
</organism>
<dbReference type="Pfam" id="PF05721">
    <property type="entry name" value="PhyH"/>
    <property type="match status" value="1"/>
</dbReference>
<evidence type="ECO:0000313" key="2">
    <source>
        <dbReference type="EMBL" id="SNC77217.1"/>
    </source>
</evidence>
<reference evidence="3" key="1">
    <citation type="submission" date="2017-06" db="EMBL/GenBank/DDBJ databases">
        <authorList>
            <person name="Varghese N."/>
            <person name="Submissions S."/>
        </authorList>
    </citation>
    <scope>NUCLEOTIDE SEQUENCE [LARGE SCALE GENOMIC DNA]</scope>
    <source>
        <strain evidence="3">DSM 11116</strain>
    </source>
</reference>
<keyword evidence="3" id="KW-1185">Reference proteome</keyword>
<dbReference type="PANTHER" id="PTHR20883:SF48">
    <property type="entry name" value="ECTOINE DIOXYGENASE"/>
    <property type="match status" value="1"/>
</dbReference>
<dbReference type="GO" id="GO:0005506">
    <property type="term" value="F:iron ion binding"/>
    <property type="evidence" value="ECO:0007669"/>
    <property type="project" value="UniProtKB-ARBA"/>
</dbReference>
<keyword evidence="2" id="KW-0223">Dioxygenase</keyword>
<accession>A0A212UG44</accession>
<evidence type="ECO:0000313" key="3">
    <source>
        <dbReference type="Proteomes" id="UP000198131"/>
    </source>
</evidence>
<dbReference type="PANTHER" id="PTHR20883">
    <property type="entry name" value="PHYTANOYL-COA DIOXYGENASE DOMAIN CONTAINING 1"/>
    <property type="match status" value="1"/>
</dbReference>